<dbReference type="InterPro" id="IPR025665">
    <property type="entry name" value="Beta-barrel_OMP_2"/>
</dbReference>
<evidence type="ECO:0000313" key="3">
    <source>
        <dbReference type="EMBL" id="MPR33792.1"/>
    </source>
</evidence>
<organism evidence="3 4">
    <name type="scientific">Salmonirosea aquatica</name>
    <dbReference type="NCBI Taxonomy" id="2654236"/>
    <lineage>
        <taxon>Bacteria</taxon>
        <taxon>Pseudomonadati</taxon>
        <taxon>Bacteroidota</taxon>
        <taxon>Cytophagia</taxon>
        <taxon>Cytophagales</taxon>
        <taxon>Spirosomataceae</taxon>
        <taxon>Salmonirosea</taxon>
    </lineage>
</organism>
<keyword evidence="1" id="KW-0732">Signal</keyword>
<dbReference type="EMBL" id="WHLY01000002">
    <property type="protein sequence ID" value="MPR33792.1"/>
    <property type="molecule type" value="Genomic_DNA"/>
</dbReference>
<name>A0A7C9FRQ1_9BACT</name>
<protein>
    <submittedName>
        <fullName evidence="3">Outer membrane beta-barrel protein</fullName>
    </submittedName>
</protein>
<evidence type="ECO:0000313" key="4">
    <source>
        <dbReference type="Proteomes" id="UP000479293"/>
    </source>
</evidence>
<feature type="chain" id="PRO_5028985317" evidence="1">
    <location>
        <begin position="26"/>
        <end position="383"/>
    </location>
</feature>
<dbReference type="AlphaFoldDB" id="A0A7C9FRQ1"/>
<evidence type="ECO:0000259" key="2">
    <source>
        <dbReference type="Pfam" id="PF13568"/>
    </source>
</evidence>
<reference evidence="3 4" key="1">
    <citation type="submission" date="2019-10" db="EMBL/GenBank/DDBJ databases">
        <title>Draft Genome Sequence of Cytophagaceae sp. SJW1-29.</title>
        <authorList>
            <person name="Choi A."/>
        </authorList>
    </citation>
    <scope>NUCLEOTIDE SEQUENCE [LARGE SCALE GENOMIC DNA]</scope>
    <source>
        <strain evidence="3 4">SJW1-29</strain>
    </source>
</reference>
<dbReference type="Pfam" id="PF13568">
    <property type="entry name" value="OMP_b-brl_2"/>
    <property type="match status" value="1"/>
</dbReference>
<feature type="signal peptide" evidence="1">
    <location>
        <begin position="1"/>
        <end position="25"/>
    </location>
</feature>
<proteinExistence type="predicted"/>
<gene>
    <name evidence="3" type="ORF">GBK04_10535</name>
</gene>
<dbReference type="RefSeq" id="WP_152759469.1">
    <property type="nucleotide sequence ID" value="NZ_WHLY01000002.1"/>
</dbReference>
<comment type="caution">
    <text evidence="3">The sequence shown here is derived from an EMBL/GenBank/DDBJ whole genome shotgun (WGS) entry which is preliminary data.</text>
</comment>
<keyword evidence="4" id="KW-1185">Reference proteome</keyword>
<feature type="domain" description="Outer membrane protein beta-barrel" evidence="2">
    <location>
        <begin position="209"/>
        <end position="359"/>
    </location>
</feature>
<dbReference type="Proteomes" id="UP000479293">
    <property type="component" value="Unassembled WGS sequence"/>
</dbReference>
<evidence type="ECO:0000256" key="1">
    <source>
        <dbReference type="SAM" id="SignalP"/>
    </source>
</evidence>
<accession>A0A7C9FRQ1</accession>
<sequence>MKSTLKTIVLSVVCLLSFVSSYAKPAQKDSIIVTFGDKTRIIIYSDDRKELEKLMKYDLNTLLQDLGARLDTMQGETKIYFDDLDGRKYLKDTTGISKDKNYVRIGLKGIRIKDGDTEVTITTRGVDIRDGDEQVRVGGKRDGYEIDTTARDGNGSSDRDYDNDEKVMTIRRVRRYSSPRKGFNISLGLNAYAQNQPQAAYNSDDYDLRPFGSRYISLGFVKSATLVRGKQAGLHLDFGLDVAWNNLMFEGNNTVRKDSTAVSFPLVLNNEGRELDLRKSKLTVPYLNFSLMPTVSFPNAFISYISAGGYIGYRLGGYTKTKLADGKKDHVRSNYYLNDLRYGAAFELGIRHFPDFFVHYDMNPLFQSNRGPEVRMINFGIRF</sequence>